<evidence type="ECO:0000259" key="8">
    <source>
        <dbReference type="Pfam" id="PF00460"/>
    </source>
</evidence>
<protein>
    <recommendedName>
        <fullName evidence="3 6">Flagellar basal-body rod protein FlgC</fullName>
    </recommendedName>
</protein>
<evidence type="ECO:0000256" key="7">
    <source>
        <dbReference type="SAM" id="MobiDB-lite"/>
    </source>
</evidence>
<feature type="compositionally biased region" description="Basic and acidic residues" evidence="7">
    <location>
        <begin position="83"/>
        <end position="93"/>
    </location>
</feature>
<dbReference type="PROSITE" id="PS00588">
    <property type="entry name" value="FLAGELLA_BB_ROD"/>
    <property type="match status" value="1"/>
</dbReference>
<dbReference type="STRING" id="89059.LAC1533_1897"/>
<keyword evidence="10" id="KW-0969">Cilium</keyword>
<evidence type="ECO:0000259" key="9">
    <source>
        <dbReference type="Pfam" id="PF06429"/>
    </source>
</evidence>
<comment type="subcellular location">
    <subcellularLocation>
        <location evidence="1 6">Bacterial flagellum basal body</location>
    </subcellularLocation>
</comment>
<dbReference type="EMBL" id="KM886858">
    <property type="protein sequence ID" value="AJA33648.1"/>
    <property type="molecule type" value="Genomic_DNA"/>
</dbReference>
<dbReference type="PANTHER" id="PTHR30435">
    <property type="entry name" value="FLAGELLAR PROTEIN"/>
    <property type="match status" value="1"/>
</dbReference>
<sequence>MSIFNGLQINASGLALERLKLDTTSTNIANVNTTRTPEGGPYRRKSVQFAENLRQVEEDNGNIMEANKRQSSGVRVTGIAQDQTEKLSYKPDDPDADQNGYVHLPNVNLADEMIDLIQSQRSYEANVASSQVNKQILSKALEISEN</sequence>
<dbReference type="PATRIC" id="fig|89059.3.peg.838"/>
<evidence type="ECO:0000256" key="4">
    <source>
        <dbReference type="ARBA" id="ARBA00023143"/>
    </source>
</evidence>
<comment type="similarity">
    <text evidence="2">Belongs to the flagella basal body rod proteins family.</text>
</comment>
<feature type="region of interest" description="Disordered" evidence="7">
    <location>
        <begin position="69"/>
        <end position="98"/>
    </location>
</feature>
<evidence type="ECO:0000256" key="6">
    <source>
        <dbReference type="RuleBase" id="RU362062"/>
    </source>
</evidence>
<name>A0A0A7RKB4_9LACO</name>
<evidence type="ECO:0000256" key="1">
    <source>
        <dbReference type="ARBA" id="ARBA00004117"/>
    </source>
</evidence>
<dbReference type="InterPro" id="IPR006299">
    <property type="entry name" value="FlgC"/>
</dbReference>
<comment type="subunit">
    <text evidence="5 6">The basal body constitutes a major portion of the flagellar organelle and consists of four rings (L,P,S, and M) mounted on a central rod. The rod consists of about 26 subunits of FlgG in the distal portion, and FlgB, FlgC and FlgF are thought to build up the proximal portion of the rod with about 6 subunits each.</text>
</comment>
<dbReference type="Proteomes" id="UP000051491">
    <property type="component" value="Unassembled WGS sequence"/>
</dbReference>
<keyword evidence="10" id="KW-0966">Cell projection</keyword>
<dbReference type="InterPro" id="IPR010930">
    <property type="entry name" value="Flg_bb/hook_C_dom"/>
</dbReference>
<evidence type="ECO:0000256" key="3">
    <source>
        <dbReference type="ARBA" id="ARBA00017941"/>
    </source>
</evidence>
<dbReference type="NCBIfam" id="TIGR01395">
    <property type="entry name" value="FlgC"/>
    <property type="match status" value="1"/>
</dbReference>
<feature type="domain" description="Flagellar basal body rod protein N-terminal" evidence="8">
    <location>
        <begin position="7"/>
        <end position="35"/>
    </location>
</feature>
<dbReference type="GO" id="GO:0071978">
    <property type="term" value="P:bacterial-type flagellum-dependent swarming motility"/>
    <property type="evidence" value="ECO:0007669"/>
    <property type="project" value="TreeGrafter"/>
</dbReference>
<dbReference type="Pfam" id="PF00460">
    <property type="entry name" value="Flg_bb_rod"/>
    <property type="match status" value="1"/>
</dbReference>
<dbReference type="PANTHER" id="PTHR30435:SF2">
    <property type="entry name" value="FLAGELLAR BASAL-BODY ROD PROTEIN FLGC"/>
    <property type="match status" value="1"/>
</dbReference>
<reference evidence="10" key="1">
    <citation type="journal article" date="2014" name="Appl. Environ. Microbiol.">
        <title>Detection and genomic characterization of motility in Lactobacillus curvatus: confirmation of motility in a species outside the Lactobacillus salivarius clade.</title>
        <authorList>
            <person name="Cousin F.J."/>
            <person name="Lynch S.M."/>
            <person name="Harris H.M."/>
            <person name="McCann A."/>
            <person name="Lynch D.B."/>
            <person name="Neville B.A."/>
            <person name="Irisawa T."/>
            <person name="Okada S."/>
            <person name="Endo A."/>
            <person name="O'Toole P.W."/>
        </authorList>
    </citation>
    <scope>NUCLEOTIDE SEQUENCE</scope>
    <source>
        <strain evidence="10">KCTC 13900</strain>
    </source>
</reference>
<evidence type="ECO:0000313" key="10">
    <source>
        <dbReference type="EMBL" id="AJA33648.1"/>
    </source>
</evidence>
<dbReference type="AlphaFoldDB" id="A0A0A7RKB4"/>
<dbReference type="InterPro" id="IPR001444">
    <property type="entry name" value="Flag_bb_rod_N"/>
</dbReference>
<proteinExistence type="inferred from homology"/>
<dbReference type="GO" id="GO:0030694">
    <property type="term" value="C:bacterial-type flagellum basal body, rod"/>
    <property type="evidence" value="ECO:0007669"/>
    <property type="project" value="UniProtKB-UniRule"/>
</dbReference>
<organism evidence="10">
    <name type="scientific">Ligilactobacillus acidipiscis</name>
    <dbReference type="NCBI Taxonomy" id="89059"/>
    <lineage>
        <taxon>Bacteria</taxon>
        <taxon>Bacillati</taxon>
        <taxon>Bacillota</taxon>
        <taxon>Bacilli</taxon>
        <taxon>Lactobacillales</taxon>
        <taxon>Lactobacillaceae</taxon>
        <taxon>Ligilactobacillus</taxon>
    </lineage>
</organism>
<dbReference type="EMBL" id="JQBK01000002">
    <property type="protein sequence ID" value="KRN88055.1"/>
    <property type="molecule type" value="Genomic_DNA"/>
</dbReference>
<keyword evidence="4 6" id="KW-0975">Bacterial flagellum</keyword>
<evidence type="ECO:0000313" key="11">
    <source>
        <dbReference type="EMBL" id="KRN88055.1"/>
    </source>
</evidence>
<keyword evidence="10" id="KW-0282">Flagellum</keyword>
<reference evidence="11 12" key="2">
    <citation type="journal article" date="2015" name="Genome Announc.">
        <title>Expanding the biotechnology potential of lactobacilli through comparative genomics of 213 strains and associated genera.</title>
        <authorList>
            <person name="Sun Z."/>
            <person name="Harris H.M."/>
            <person name="McCann A."/>
            <person name="Guo C."/>
            <person name="Argimon S."/>
            <person name="Zhang W."/>
            <person name="Yang X."/>
            <person name="Jeffery I.B."/>
            <person name="Cooney J.C."/>
            <person name="Kagawa T.F."/>
            <person name="Liu W."/>
            <person name="Song Y."/>
            <person name="Salvetti E."/>
            <person name="Wrobel A."/>
            <person name="Rasinkangas P."/>
            <person name="Parkhill J."/>
            <person name="Rea M.C."/>
            <person name="O'Sullivan O."/>
            <person name="Ritari J."/>
            <person name="Douillard F.P."/>
            <person name="Paul Ross R."/>
            <person name="Yang R."/>
            <person name="Briner A.E."/>
            <person name="Felis G.E."/>
            <person name="de Vos W.M."/>
            <person name="Barrangou R."/>
            <person name="Klaenhammer T.R."/>
            <person name="Caufield P.W."/>
            <person name="Cui Y."/>
            <person name="Zhang H."/>
            <person name="O'Toole P.W."/>
        </authorList>
    </citation>
    <scope>NUCLEOTIDE SEQUENCE [LARGE SCALE GENOMIC DNA]</scope>
    <source>
        <strain evidence="11 12">DSM 15353</strain>
    </source>
</reference>
<dbReference type="Pfam" id="PF06429">
    <property type="entry name" value="Flg_bbr_C"/>
    <property type="match status" value="1"/>
</dbReference>
<dbReference type="RefSeq" id="WP_010498163.1">
    <property type="nucleotide sequence ID" value="NZ_JQBK01000002.1"/>
</dbReference>
<evidence type="ECO:0000256" key="2">
    <source>
        <dbReference type="ARBA" id="ARBA00009677"/>
    </source>
</evidence>
<evidence type="ECO:0000256" key="5">
    <source>
        <dbReference type="ARBA" id="ARBA00025933"/>
    </source>
</evidence>
<accession>A0A0A7RKB4</accession>
<feature type="domain" description="Flagellar basal-body/hook protein C-terminal" evidence="9">
    <location>
        <begin position="98"/>
        <end position="142"/>
    </location>
</feature>
<gene>
    <name evidence="10" type="primary">flgC</name>
    <name evidence="11" type="ORF">IV43_GL000802</name>
</gene>
<dbReference type="OrthoDB" id="9794148at2"/>
<dbReference type="InterPro" id="IPR019776">
    <property type="entry name" value="Flagellar_basal_body_rod_CS"/>
</dbReference>
<evidence type="ECO:0000313" key="12">
    <source>
        <dbReference type="Proteomes" id="UP000051491"/>
    </source>
</evidence>